<evidence type="ECO:0000313" key="3">
    <source>
        <dbReference type="Proteomes" id="UP000031668"/>
    </source>
</evidence>
<sequence length="174" mass="19273">MFSRLSWITSPDIPPLLKMLGKLFFTTSMFSGGIFIVLELLLSFVASFYSSSSSSSLAVSLCKILQRIHGPISFHRGDFTSSFKVEEGIFQIFILANLSLVGSGFTKVTWTNFSRSILFIKMTSLSTTVILVSLESSSFHWNSEFTADTKCEYLISNTNTSTYKFGLYSQAAAA</sequence>
<gene>
    <name evidence="2" type="ORF">RF11_16063</name>
</gene>
<evidence type="ECO:0000313" key="2">
    <source>
        <dbReference type="EMBL" id="KII65655.1"/>
    </source>
</evidence>
<organism evidence="2 3">
    <name type="scientific">Thelohanellus kitauei</name>
    <name type="common">Myxosporean</name>
    <dbReference type="NCBI Taxonomy" id="669202"/>
    <lineage>
        <taxon>Eukaryota</taxon>
        <taxon>Metazoa</taxon>
        <taxon>Cnidaria</taxon>
        <taxon>Myxozoa</taxon>
        <taxon>Myxosporea</taxon>
        <taxon>Bivalvulida</taxon>
        <taxon>Platysporina</taxon>
        <taxon>Myxobolidae</taxon>
        <taxon>Thelohanellus</taxon>
    </lineage>
</organism>
<keyword evidence="1" id="KW-1133">Transmembrane helix</keyword>
<reference evidence="2 3" key="1">
    <citation type="journal article" date="2014" name="Genome Biol. Evol.">
        <title>The genome of the myxosporean Thelohanellus kitauei shows adaptations to nutrient acquisition within its fish host.</title>
        <authorList>
            <person name="Yang Y."/>
            <person name="Xiong J."/>
            <person name="Zhou Z."/>
            <person name="Huo F."/>
            <person name="Miao W."/>
            <person name="Ran C."/>
            <person name="Liu Y."/>
            <person name="Zhang J."/>
            <person name="Feng J."/>
            <person name="Wang M."/>
            <person name="Wang M."/>
            <person name="Wang L."/>
            <person name="Yao B."/>
        </authorList>
    </citation>
    <scope>NUCLEOTIDE SEQUENCE [LARGE SCALE GENOMIC DNA]</scope>
    <source>
        <strain evidence="2">Wuqing</strain>
    </source>
</reference>
<name>A0A0C2MMT7_THEKT</name>
<feature type="transmembrane region" description="Helical" evidence="1">
    <location>
        <begin position="88"/>
        <end position="105"/>
    </location>
</feature>
<comment type="caution">
    <text evidence="2">The sequence shown here is derived from an EMBL/GenBank/DDBJ whole genome shotgun (WGS) entry which is preliminary data.</text>
</comment>
<accession>A0A0C2MMT7</accession>
<dbReference type="EMBL" id="JWZT01003741">
    <property type="protein sequence ID" value="KII65655.1"/>
    <property type="molecule type" value="Genomic_DNA"/>
</dbReference>
<dbReference type="AlphaFoldDB" id="A0A0C2MMT7"/>
<keyword evidence="3" id="KW-1185">Reference proteome</keyword>
<evidence type="ECO:0000256" key="1">
    <source>
        <dbReference type="SAM" id="Phobius"/>
    </source>
</evidence>
<keyword evidence="1" id="KW-0472">Membrane</keyword>
<feature type="transmembrane region" description="Helical" evidence="1">
    <location>
        <begin position="23"/>
        <end position="49"/>
    </location>
</feature>
<keyword evidence="1" id="KW-0812">Transmembrane</keyword>
<proteinExistence type="predicted"/>
<protein>
    <submittedName>
        <fullName evidence="2">Uncharacterized protein</fullName>
    </submittedName>
</protein>
<dbReference type="Proteomes" id="UP000031668">
    <property type="component" value="Unassembled WGS sequence"/>
</dbReference>